<dbReference type="Proteomes" id="UP000297703">
    <property type="component" value="Unassembled WGS sequence"/>
</dbReference>
<reference evidence="1 2" key="1">
    <citation type="submission" date="2019-04" db="EMBL/GenBank/DDBJ databases">
        <title>Draft genome of the big-headed turtle Platysternon megacephalum.</title>
        <authorList>
            <person name="Gong S."/>
        </authorList>
    </citation>
    <scope>NUCLEOTIDE SEQUENCE [LARGE SCALE GENOMIC DNA]</scope>
    <source>
        <strain evidence="1">DO16091913</strain>
        <tissue evidence="1">Muscle</tissue>
    </source>
</reference>
<dbReference type="AlphaFoldDB" id="A0A4D9E286"/>
<comment type="caution">
    <text evidence="1">The sequence shown here is derived from an EMBL/GenBank/DDBJ whole genome shotgun (WGS) entry which is preliminary data.</text>
</comment>
<gene>
    <name evidence="1" type="ORF">DR999_PMT14012</name>
</gene>
<sequence>MGESTVCVSSLEHATAFLTHKHASSPSNRSRLLRNVKVQDRKNKVLVVTSLTTPYHPFWLSQNLESDWQRPISGGDQVGKIPTSSARQMETPLLAPLVELSLTDREDPHLRLIRGTKGGCRLIKSVIVSDCEWAEALRSGC</sequence>
<evidence type="ECO:0000313" key="1">
    <source>
        <dbReference type="EMBL" id="TFK03627.1"/>
    </source>
</evidence>
<proteinExistence type="predicted"/>
<reference evidence="1 2" key="2">
    <citation type="submission" date="2019-04" db="EMBL/GenBank/DDBJ databases">
        <title>The genome sequence of big-headed turtle.</title>
        <authorList>
            <person name="Gong S."/>
        </authorList>
    </citation>
    <scope>NUCLEOTIDE SEQUENCE [LARGE SCALE GENOMIC DNA]</scope>
    <source>
        <strain evidence="1">DO16091913</strain>
        <tissue evidence="1">Muscle</tissue>
    </source>
</reference>
<dbReference type="EMBL" id="QXTE01000156">
    <property type="protein sequence ID" value="TFK03627.1"/>
    <property type="molecule type" value="Genomic_DNA"/>
</dbReference>
<accession>A0A4D9E286</accession>
<evidence type="ECO:0000313" key="2">
    <source>
        <dbReference type="Proteomes" id="UP000297703"/>
    </source>
</evidence>
<organism evidence="1 2">
    <name type="scientific">Platysternon megacephalum</name>
    <name type="common">big-headed turtle</name>
    <dbReference type="NCBI Taxonomy" id="55544"/>
    <lineage>
        <taxon>Eukaryota</taxon>
        <taxon>Metazoa</taxon>
        <taxon>Chordata</taxon>
        <taxon>Craniata</taxon>
        <taxon>Vertebrata</taxon>
        <taxon>Euteleostomi</taxon>
        <taxon>Archelosauria</taxon>
        <taxon>Testudinata</taxon>
        <taxon>Testudines</taxon>
        <taxon>Cryptodira</taxon>
        <taxon>Durocryptodira</taxon>
        <taxon>Testudinoidea</taxon>
        <taxon>Platysternidae</taxon>
        <taxon>Platysternon</taxon>
    </lineage>
</organism>
<keyword evidence="2" id="KW-1185">Reference proteome</keyword>
<protein>
    <submittedName>
        <fullName evidence="1">Protein Wnt-5b</fullName>
    </submittedName>
</protein>
<name>A0A4D9E286_9SAUR</name>